<protein>
    <submittedName>
        <fullName evidence="2">TFIIIC subunit triple barrel domain</fullName>
    </submittedName>
</protein>
<accession>A0AAW1MSZ3</accession>
<dbReference type="InterPro" id="IPR042771">
    <property type="entry name" value="GTF3C6-like"/>
</dbReference>
<name>A0AAW1MSZ3_POPJA</name>
<proteinExistence type="predicted"/>
<comment type="caution">
    <text evidence="2">The sequence shown here is derived from an EMBL/GenBank/DDBJ whole genome shotgun (WGS) entry which is preliminary data.</text>
</comment>
<evidence type="ECO:0000313" key="2">
    <source>
        <dbReference type="EMBL" id="KAK9747392.1"/>
    </source>
</evidence>
<dbReference type="AlphaFoldDB" id="A0AAW1MSZ3"/>
<dbReference type="PANTHER" id="PTHR21860">
    <property type="entry name" value="TRANSCRIPTION INITIATION FACTOR IIIC TFIIIC , POLYPEPTIDE 6-RELATED"/>
    <property type="match status" value="1"/>
</dbReference>
<dbReference type="GO" id="GO:0000127">
    <property type="term" value="C:transcription factor TFIIIC complex"/>
    <property type="evidence" value="ECO:0007669"/>
    <property type="project" value="TreeGrafter"/>
</dbReference>
<evidence type="ECO:0000313" key="3">
    <source>
        <dbReference type="Proteomes" id="UP001458880"/>
    </source>
</evidence>
<dbReference type="Proteomes" id="UP001458880">
    <property type="component" value="Unassembled WGS sequence"/>
</dbReference>
<sequence length="351" mass="41600">MSDKEIYLFLDLNDKLDQNFFQKVDIFFKMVNINTDYPLVQVGNFVFEGNYEDFLGTKVFFMEDKNHVPSDNVFVREALIHLKYVTKTAKIMQLKWRKLPTNVVSVDSKECLDLQFKESYNEVLEKLEKGALDIKDIIYDSKHIQSVVPIIPSKNEKSEVKHVLTVETVKQVDNNFKDEEIENDKYKILRNLAQTPVKQKEMQKVYEVNKEHLAQPENVSNFAVLRQLFLQNVKVKEVNVLEIESEFNKYVNVEKSIKDGVICKSENGDITNEQKILLLSENNFDNFRLPMKLAYLTEQLEEYKRIRNIKRAAMLQEVDEFGRTFKDRYKLLKTITREIWYYVYSNCEDYI</sequence>
<dbReference type="Pfam" id="PF10419">
    <property type="entry name" value="TFIIIC_sub6"/>
    <property type="match status" value="1"/>
</dbReference>
<organism evidence="2 3">
    <name type="scientific">Popillia japonica</name>
    <name type="common">Japanese beetle</name>
    <dbReference type="NCBI Taxonomy" id="7064"/>
    <lineage>
        <taxon>Eukaryota</taxon>
        <taxon>Metazoa</taxon>
        <taxon>Ecdysozoa</taxon>
        <taxon>Arthropoda</taxon>
        <taxon>Hexapoda</taxon>
        <taxon>Insecta</taxon>
        <taxon>Pterygota</taxon>
        <taxon>Neoptera</taxon>
        <taxon>Endopterygota</taxon>
        <taxon>Coleoptera</taxon>
        <taxon>Polyphaga</taxon>
        <taxon>Scarabaeiformia</taxon>
        <taxon>Scarabaeidae</taxon>
        <taxon>Rutelinae</taxon>
        <taxon>Popillia</taxon>
    </lineage>
</organism>
<keyword evidence="3" id="KW-1185">Reference proteome</keyword>
<evidence type="ECO:0000259" key="1">
    <source>
        <dbReference type="Pfam" id="PF10419"/>
    </source>
</evidence>
<dbReference type="EMBL" id="JASPKY010000031">
    <property type="protein sequence ID" value="KAK9747392.1"/>
    <property type="molecule type" value="Genomic_DNA"/>
</dbReference>
<dbReference type="Gene3D" id="2.60.40.4370">
    <property type="match status" value="1"/>
</dbReference>
<dbReference type="InterPro" id="IPR019481">
    <property type="entry name" value="TFIIIC_triple_barrel"/>
</dbReference>
<dbReference type="PANTHER" id="PTHR21860:SF2">
    <property type="entry name" value="GENERAL TRANSCRIPTION FACTOR 3C POLYPEPTIDE 6"/>
    <property type="match status" value="1"/>
</dbReference>
<feature type="domain" description="Transcription factor TFIIIC triple barrel" evidence="1">
    <location>
        <begin position="3"/>
        <end position="95"/>
    </location>
</feature>
<gene>
    <name evidence="2" type="ORF">QE152_g5312</name>
</gene>
<dbReference type="GO" id="GO:0006383">
    <property type="term" value="P:transcription by RNA polymerase III"/>
    <property type="evidence" value="ECO:0007669"/>
    <property type="project" value="InterPro"/>
</dbReference>
<reference evidence="2 3" key="1">
    <citation type="journal article" date="2024" name="BMC Genomics">
        <title>De novo assembly and annotation of Popillia japonica's genome with initial clues to its potential as an invasive pest.</title>
        <authorList>
            <person name="Cucini C."/>
            <person name="Boschi S."/>
            <person name="Funari R."/>
            <person name="Cardaioli E."/>
            <person name="Iannotti N."/>
            <person name="Marturano G."/>
            <person name="Paoli F."/>
            <person name="Bruttini M."/>
            <person name="Carapelli A."/>
            <person name="Frati F."/>
            <person name="Nardi F."/>
        </authorList>
    </citation>
    <scope>NUCLEOTIDE SEQUENCE [LARGE SCALE GENOMIC DNA]</scope>
    <source>
        <strain evidence="2">DMR45628</strain>
    </source>
</reference>